<comment type="caution">
    <text evidence="1">The sequence shown here is derived from an EMBL/GenBank/DDBJ whole genome shotgun (WGS) entry which is preliminary data.</text>
</comment>
<dbReference type="EMBL" id="DRSQ01000148">
    <property type="protein sequence ID" value="HHE32430.1"/>
    <property type="molecule type" value="Genomic_DNA"/>
</dbReference>
<dbReference type="Proteomes" id="UP000886058">
    <property type="component" value="Unassembled WGS sequence"/>
</dbReference>
<dbReference type="AlphaFoldDB" id="A0A7C5DH59"/>
<name>A0A7C5DH59_9CHLB</name>
<feature type="non-terminal residue" evidence="1">
    <location>
        <position position="1"/>
    </location>
</feature>
<sequence>NIIGTEVESIAPLIELPNLEKLELSAGRIPQSEIERFMFTHPACDVIIKPRG</sequence>
<organism evidence="1">
    <name type="scientific">Chlorobaculum parvum</name>
    <dbReference type="NCBI Taxonomy" id="274539"/>
    <lineage>
        <taxon>Bacteria</taxon>
        <taxon>Pseudomonadati</taxon>
        <taxon>Chlorobiota</taxon>
        <taxon>Chlorobiia</taxon>
        <taxon>Chlorobiales</taxon>
        <taxon>Chlorobiaceae</taxon>
        <taxon>Chlorobaculum</taxon>
    </lineage>
</organism>
<evidence type="ECO:0000313" key="1">
    <source>
        <dbReference type="EMBL" id="HHE32430.1"/>
    </source>
</evidence>
<accession>A0A7C5DH59</accession>
<gene>
    <name evidence="1" type="ORF">ENL07_07345</name>
</gene>
<protein>
    <submittedName>
        <fullName evidence="1">Leucine-rich repeat domain-containing protein</fullName>
    </submittedName>
</protein>
<reference evidence="1" key="1">
    <citation type="journal article" date="2020" name="mSystems">
        <title>Genome- and Community-Level Interaction Insights into Carbon Utilization and Element Cycling Functions of Hydrothermarchaeota in Hydrothermal Sediment.</title>
        <authorList>
            <person name="Zhou Z."/>
            <person name="Liu Y."/>
            <person name="Xu W."/>
            <person name="Pan J."/>
            <person name="Luo Z.H."/>
            <person name="Li M."/>
        </authorList>
    </citation>
    <scope>NUCLEOTIDE SEQUENCE [LARGE SCALE GENOMIC DNA]</scope>
    <source>
        <strain evidence="1">HyVt-633</strain>
    </source>
</reference>
<proteinExistence type="predicted"/>